<dbReference type="Pfam" id="PF22657">
    <property type="entry name" value="SSB_1"/>
    <property type="match status" value="1"/>
</dbReference>
<sequence>MTDNQFVLSGTVCKKPKFSQSPAGIPHCIFVLEHKSTQMEAGLNRSSYVRIQVVASGEGLKQQTQDIDMGTQLTVRGFINRHEGRNGVSQLVLHAHHIERITIGDLSHGTLLQTS</sequence>
<evidence type="ECO:0000256" key="3">
    <source>
        <dbReference type="ARBA" id="ARBA00023125"/>
    </source>
</evidence>
<comment type="function">
    <text evidence="4">Involved in the restart of stalled replication forks, which reloads the replicative helicase on sites other than the origin of replication; the PriA-PriB pathway is the major replication restart pathway. During primosome assembly it facilitates complex formation between PriA and DnaT on DNA; stabilizes PriA on DNA. Stimulates the DNA unwinding activity of PriA helicase.</text>
</comment>
<dbReference type="HAMAP" id="MF_00720">
    <property type="entry name" value="PriB"/>
    <property type="match status" value="1"/>
</dbReference>
<keyword evidence="1 4" id="KW-0639">Primosome</keyword>
<dbReference type="OrthoDB" id="9180733at2"/>
<dbReference type="STRING" id="1348114.OM33_00515"/>
<dbReference type="InterPro" id="IPR000424">
    <property type="entry name" value="Primosome_PriB/ssb"/>
</dbReference>
<dbReference type="Proteomes" id="UP000030341">
    <property type="component" value="Chromosome 1"/>
</dbReference>
<evidence type="ECO:0000256" key="4">
    <source>
        <dbReference type="HAMAP-Rule" id="MF_00720"/>
    </source>
</evidence>
<dbReference type="eggNOG" id="COG2965">
    <property type="taxonomic scope" value="Bacteria"/>
</dbReference>
<dbReference type="EMBL" id="CP009888">
    <property type="protein sequence ID" value="AIY63815.1"/>
    <property type="molecule type" value="Genomic_DNA"/>
</dbReference>
<keyword evidence="2 4" id="KW-0235">DNA replication</keyword>
<dbReference type="KEGG" id="pseo:OM33_00515"/>
<evidence type="ECO:0000313" key="6">
    <source>
        <dbReference type="Proteomes" id="UP000030341"/>
    </source>
</evidence>
<dbReference type="PIRSF" id="PIRSF003135">
    <property type="entry name" value="Primosomal_n"/>
    <property type="match status" value="1"/>
</dbReference>
<comment type="similarity">
    <text evidence="4">Belongs to the PriB family.</text>
</comment>
<dbReference type="Gene3D" id="2.40.50.140">
    <property type="entry name" value="Nucleic acid-binding proteins"/>
    <property type="match status" value="1"/>
</dbReference>
<dbReference type="SUPFAM" id="SSF50249">
    <property type="entry name" value="Nucleic acid-binding proteins"/>
    <property type="match status" value="1"/>
</dbReference>
<organism evidence="5 6">
    <name type="scientific">Pseudoalteromonas piratica</name>
    <dbReference type="NCBI Taxonomy" id="1348114"/>
    <lineage>
        <taxon>Bacteria</taxon>
        <taxon>Pseudomonadati</taxon>
        <taxon>Pseudomonadota</taxon>
        <taxon>Gammaproteobacteria</taxon>
        <taxon>Alteromonadales</taxon>
        <taxon>Pseudoalteromonadaceae</taxon>
        <taxon>Pseudoalteromonas</taxon>
    </lineage>
</organism>
<dbReference type="InterPro" id="IPR023646">
    <property type="entry name" value="Prisomal_replication_PriB"/>
</dbReference>
<dbReference type="HOGENOM" id="CLU_166075_0_0_6"/>
<dbReference type="AlphaFoldDB" id="A0A0A7EB15"/>
<evidence type="ECO:0000256" key="1">
    <source>
        <dbReference type="ARBA" id="ARBA00022515"/>
    </source>
</evidence>
<name>A0A0A7EB15_9GAMM</name>
<comment type="subunit">
    <text evidence="4">Homodimer. Interacts with PriA and DnaT. Component of the replication restart primosome. Primosome assembly occurs via a 'hand-off' mechanism. PriA binds to replication forks, subsequently PriB then DnaT bind; DnaT then displaces ssDNA to generate the helicase loading substrate.</text>
</comment>
<protein>
    <recommendedName>
        <fullName evidence="4">Replication restart protein PriB</fullName>
    </recommendedName>
</protein>
<dbReference type="InterPro" id="IPR012340">
    <property type="entry name" value="NA-bd_OB-fold"/>
</dbReference>
<keyword evidence="3 4" id="KW-0238">DNA-binding</keyword>
<dbReference type="GO" id="GO:1990077">
    <property type="term" value="C:primosome complex"/>
    <property type="evidence" value="ECO:0007669"/>
    <property type="project" value="UniProtKB-UniRule"/>
</dbReference>
<dbReference type="NCBIfam" id="TIGR04418">
    <property type="entry name" value="PriB_gamma"/>
    <property type="match status" value="1"/>
</dbReference>
<dbReference type="PROSITE" id="PS50935">
    <property type="entry name" value="SSB"/>
    <property type="match status" value="1"/>
</dbReference>
<keyword evidence="6" id="KW-1185">Reference proteome</keyword>
<proteinExistence type="inferred from homology"/>
<evidence type="ECO:0000256" key="2">
    <source>
        <dbReference type="ARBA" id="ARBA00022705"/>
    </source>
</evidence>
<reference evidence="5 6" key="1">
    <citation type="submission" date="2014-11" db="EMBL/GenBank/DDBJ databases">
        <title>Complete Genome Sequence of Pseudoalteromonas sp. Strain OCN003 Isolated from Kaneohe Bay, Oahu, Hawaii.</title>
        <authorList>
            <person name="Beurmann S."/>
            <person name="Videau P."/>
            <person name="Ushijima B."/>
            <person name="Smith A.M."/>
            <person name="Aeby G.S."/>
            <person name="Callahan S.M."/>
            <person name="Belcaid M."/>
        </authorList>
    </citation>
    <scope>NUCLEOTIDE SEQUENCE [LARGE SCALE GENOMIC DNA]</scope>
    <source>
        <strain evidence="5 6">OCN003</strain>
    </source>
</reference>
<dbReference type="GO" id="GO:0006269">
    <property type="term" value="P:DNA replication, synthesis of primer"/>
    <property type="evidence" value="ECO:0007669"/>
    <property type="project" value="UniProtKB-KW"/>
</dbReference>
<accession>A0A0A7EB15</accession>
<dbReference type="RefSeq" id="WP_038637364.1">
    <property type="nucleotide sequence ID" value="NZ_CP009888.1"/>
</dbReference>
<dbReference type="GO" id="GO:0003697">
    <property type="term" value="F:single-stranded DNA binding"/>
    <property type="evidence" value="ECO:0007669"/>
    <property type="project" value="UniProtKB-UniRule"/>
</dbReference>
<gene>
    <name evidence="4" type="primary">priB</name>
    <name evidence="5" type="ORF">OM33_00515</name>
</gene>
<evidence type="ECO:0000313" key="5">
    <source>
        <dbReference type="EMBL" id="AIY63815.1"/>
    </source>
</evidence>